<keyword evidence="1" id="KW-0547">Nucleotide-binding</keyword>
<dbReference type="InterPro" id="IPR027417">
    <property type="entry name" value="P-loop_NTPase"/>
</dbReference>
<dbReference type="AlphaFoldDB" id="A0A9E2L864"/>
<evidence type="ECO:0000259" key="5">
    <source>
        <dbReference type="SMART" id="SM00534"/>
    </source>
</evidence>
<dbReference type="Pfam" id="PF00488">
    <property type="entry name" value="MutS_V"/>
    <property type="match status" value="1"/>
</dbReference>
<feature type="transmembrane region" description="Helical" evidence="4">
    <location>
        <begin position="49"/>
        <end position="69"/>
    </location>
</feature>
<dbReference type="GO" id="GO:0005524">
    <property type="term" value="F:ATP binding"/>
    <property type="evidence" value="ECO:0007669"/>
    <property type="project" value="UniProtKB-KW"/>
</dbReference>
<dbReference type="GO" id="GO:0030983">
    <property type="term" value="F:mismatched DNA binding"/>
    <property type="evidence" value="ECO:0007669"/>
    <property type="project" value="InterPro"/>
</dbReference>
<dbReference type="InterPro" id="IPR000432">
    <property type="entry name" value="DNA_mismatch_repair_MutS_C"/>
</dbReference>
<feature type="transmembrane region" description="Helical" evidence="4">
    <location>
        <begin position="213"/>
        <end position="230"/>
    </location>
</feature>
<feature type="domain" description="DNA mismatch repair proteins mutS family" evidence="5">
    <location>
        <begin position="421"/>
        <end position="601"/>
    </location>
</feature>
<dbReference type="InterPro" id="IPR045076">
    <property type="entry name" value="MutS"/>
</dbReference>
<protein>
    <submittedName>
        <fullName evidence="6">DNA mismatch repair protein MutS</fullName>
    </submittedName>
</protein>
<keyword evidence="4" id="KW-0472">Membrane</keyword>
<evidence type="ECO:0000256" key="4">
    <source>
        <dbReference type="SAM" id="Phobius"/>
    </source>
</evidence>
<sequence>MEKRYTETIGRLQTERRKRKKKSQFLLSLKLISFLAMAAFIYGACIQPYVFLFIALALVSAAIYVFALIRDGRCVREMEQMDALIKVCQNELSYLKGDFRAFDDGARYASSEHEFTYDLDIFGRDSLFQRINRTRTEEGSDRLARKLSVLETDTETIRANQQAVNDLSERFEWRLRFMAGEKIQSRFVQLCREMSSKSQGNAPVSPAGKVVKMIPYASSALTLLTLLGYICDWWPGMWFSLLFFVQLAVCIIRGKKMQHTILTTDKLHHEFKGYLDLLREIQQEPFQAKALQSLQKQLFEGPENSIRAFRRLTRLQNLFDQRSNALMYVVLNGLFLYDLLLQRKFDEWMARYLPHVEIWVDQVSEFDALVSLGNYAANNPNNTIPQILTQATDPMIRACDTYHPFLAHKQPVANSFTLDKKRIAIVTGANMAGKSTFLRTIGINYILATTGAPVCASEFSFSIVSLFSSMRTADNLSRNISYFHAELLRLKQLIQHVRSQNYTLIILDEILKGTNSKDKLQGSILFLNEISRYNMSALIATHDLELARLEEKDASLYQNYCFEIELSHDIRYSYRIQKGVAQNLNASFLLQDILKACRQDEPVET</sequence>
<evidence type="ECO:0000256" key="2">
    <source>
        <dbReference type="ARBA" id="ARBA00022840"/>
    </source>
</evidence>
<name>A0A9E2L864_9BACT</name>
<keyword evidence="3" id="KW-0238">DNA-binding</keyword>
<reference evidence="6" key="2">
    <citation type="submission" date="2021-04" db="EMBL/GenBank/DDBJ databases">
        <authorList>
            <person name="Gilroy R."/>
        </authorList>
    </citation>
    <scope>NUCLEOTIDE SEQUENCE</scope>
    <source>
        <strain evidence="6">G3-2149</strain>
    </source>
</reference>
<dbReference type="GO" id="GO:0005829">
    <property type="term" value="C:cytosol"/>
    <property type="evidence" value="ECO:0007669"/>
    <property type="project" value="TreeGrafter"/>
</dbReference>
<proteinExistence type="predicted"/>
<keyword evidence="4" id="KW-0812">Transmembrane</keyword>
<dbReference type="SUPFAM" id="SSF48334">
    <property type="entry name" value="DNA repair protein MutS, domain III"/>
    <property type="match status" value="1"/>
</dbReference>
<comment type="caution">
    <text evidence="6">The sequence shown here is derived from an EMBL/GenBank/DDBJ whole genome shotgun (WGS) entry which is preliminary data.</text>
</comment>
<accession>A0A9E2L864</accession>
<dbReference type="InterPro" id="IPR036187">
    <property type="entry name" value="DNA_mismatch_repair_MutS_sf"/>
</dbReference>
<dbReference type="GO" id="GO:0006298">
    <property type="term" value="P:mismatch repair"/>
    <property type="evidence" value="ECO:0007669"/>
    <property type="project" value="InterPro"/>
</dbReference>
<evidence type="ECO:0000256" key="1">
    <source>
        <dbReference type="ARBA" id="ARBA00022741"/>
    </source>
</evidence>
<dbReference type="PANTHER" id="PTHR11361">
    <property type="entry name" value="DNA MISMATCH REPAIR PROTEIN MUTS FAMILY MEMBER"/>
    <property type="match status" value="1"/>
</dbReference>
<feature type="transmembrane region" description="Helical" evidence="4">
    <location>
        <begin position="25"/>
        <end position="43"/>
    </location>
</feature>
<dbReference type="SUPFAM" id="SSF52540">
    <property type="entry name" value="P-loop containing nucleoside triphosphate hydrolases"/>
    <property type="match status" value="1"/>
</dbReference>
<dbReference type="Gene3D" id="3.40.50.300">
    <property type="entry name" value="P-loop containing nucleotide triphosphate hydrolases"/>
    <property type="match status" value="1"/>
</dbReference>
<evidence type="ECO:0000256" key="3">
    <source>
        <dbReference type="ARBA" id="ARBA00023125"/>
    </source>
</evidence>
<reference evidence="6" key="1">
    <citation type="journal article" date="2021" name="PeerJ">
        <title>Extensive microbial diversity within the chicken gut microbiome revealed by metagenomics and culture.</title>
        <authorList>
            <person name="Gilroy R."/>
            <person name="Ravi A."/>
            <person name="Getino M."/>
            <person name="Pursley I."/>
            <person name="Horton D.L."/>
            <person name="Alikhan N.F."/>
            <person name="Baker D."/>
            <person name="Gharbi K."/>
            <person name="Hall N."/>
            <person name="Watson M."/>
            <person name="Adriaenssens E.M."/>
            <person name="Foster-Nyarko E."/>
            <person name="Jarju S."/>
            <person name="Secka A."/>
            <person name="Antonio M."/>
            <person name="Oren A."/>
            <person name="Chaudhuri R.R."/>
            <person name="La Ragione R."/>
            <person name="Hildebrand F."/>
            <person name="Pallen M.J."/>
        </authorList>
    </citation>
    <scope>NUCLEOTIDE SEQUENCE</scope>
    <source>
        <strain evidence="6">G3-2149</strain>
    </source>
</reference>
<gene>
    <name evidence="6" type="ORF">H9789_06740</name>
</gene>
<evidence type="ECO:0000313" key="6">
    <source>
        <dbReference type="EMBL" id="MBU3853498.1"/>
    </source>
</evidence>
<dbReference type="GO" id="GO:0140664">
    <property type="term" value="F:ATP-dependent DNA damage sensor activity"/>
    <property type="evidence" value="ECO:0007669"/>
    <property type="project" value="InterPro"/>
</dbReference>
<dbReference type="PANTHER" id="PTHR11361:SF99">
    <property type="entry name" value="DNA MISMATCH REPAIR PROTEIN"/>
    <property type="match status" value="1"/>
</dbReference>
<dbReference type="Proteomes" id="UP000823865">
    <property type="component" value="Unassembled WGS sequence"/>
</dbReference>
<keyword evidence="4" id="KW-1133">Transmembrane helix</keyword>
<dbReference type="EMBL" id="JAHLFU010000141">
    <property type="protein sequence ID" value="MBU3853498.1"/>
    <property type="molecule type" value="Genomic_DNA"/>
</dbReference>
<organism evidence="6 7">
    <name type="scientific">Candidatus Paraprevotella stercoravium</name>
    <dbReference type="NCBI Taxonomy" id="2838725"/>
    <lineage>
        <taxon>Bacteria</taxon>
        <taxon>Pseudomonadati</taxon>
        <taxon>Bacteroidota</taxon>
        <taxon>Bacteroidia</taxon>
        <taxon>Bacteroidales</taxon>
        <taxon>Prevotellaceae</taxon>
        <taxon>Paraprevotella</taxon>
    </lineage>
</organism>
<keyword evidence="2" id="KW-0067">ATP-binding</keyword>
<dbReference type="SMART" id="SM00534">
    <property type="entry name" value="MUTSac"/>
    <property type="match status" value="1"/>
</dbReference>
<dbReference type="Gene3D" id="1.10.1420.10">
    <property type="match status" value="1"/>
</dbReference>
<evidence type="ECO:0000313" key="7">
    <source>
        <dbReference type="Proteomes" id="UP000823865"/>
    </source>
</evidence>